<comment type="catalytic activity">
    <reaction evidence="11">
        <text>methanethiol + S-adenosyl-L-methionine = dimethyl sulfide + S-adenosyl-L-homocysteine + H(+)</text>
        <dbReference type="Rhea" id="RHEA:50428"/>
        <dbReference type="ChEBI" id="CHEBI:15378"/>
        <dbReference type="ChEBI" id="CHEBI:16007"/>
        <dbReference type="ChEBI" id="CHEBI:17437"/>
        <dbReference type="ChEBI" id="CHEBI:57856"/>
        <dbReference type="ChEBI" id="CHEBI:59789"/>
        <dbReference type="EC" id="2.1.1.334"/>
    </reaction>
</comment>
<gene>
    <name evidence="13" type="ORF">BDD14_3591</name>
</gene>
<evidence type="ECO:0000256" key="4">
    <source>
        <dbReference type="ARBA" id="ARBA00012149"/>
    </source>
</evidence>
<comment type="caution">
    <text evidence="13">The sequence shown here is derived from an EMBL/GenBank/DDBJ whole genome shotgun (WGS) entry which is preliminary data.</text>
</comment>
<feature type="transmembrane region" description="Helical" evidence="12">
    <location>
        <begin position="7"/>
        <end position="34"/>
    </location>
</feature>
<evidence type="ECO:0000256" key="3">
    <source>
        <dbReference type="ARBA" id="ARBA00010631"/>
    </source>
</evidence>
<dbReference type="Proteomes" id="UP000292958">
    <property type="component" value="Unassembled WGS sequence"/>
</dbReference>
<evidence type="ECO:0000313" key="13">
    <source>
        <dbReference type="EMBL" id="RZU42046.1"/>
    </source>
</evidence>
<reference evidence="13 14" key="1">
    <citation type="submission" date="2019-02" db="EMBL/GenBank/DDBJ databases">
        <title>Genomic Encyclopedia of Archaeal and Bacterial Type Strains, Phase II (KMG-II): from individual species to whole genera.</title>
        <authorList>
            <person name="Goeker M."/>
        </authorList>
    </citation>
    <scope>NUCLEOTIDE SEQUENCE [LARGE SCALE GENOMIC DNA]</scope>
    <source>
        <strain evidence="13 14">DSM 18101</strain>
    </source>
</reference>
<keyword evidence="7" id="KW-0949">S-adenosyl-L-methionine</keyword>
<evidence type="ECO:0000256" key="5">
    <source>
        <dbReference type="ARBA" id="ARBA00022603"/>
    </source>
</evidence>
<sequence length="255" mass="29229">MFGRITAFLYGVVCYLAFLASFLYAIGFLGNFWVPKSIDSGPQMPFLYALAINLGLLGLFAVQHSVMARPWFKKAWTRFVPMPVERSTYVLFSSLALLLLFWKWQPMGGVVWRVESISAWAALIALYGLGWLTVLVTTFLINHFDLFGLRQVWLYLTGRPYTQLAFGTPGPYRLVRHPLYVGWLMVFWSAPVMTIAHLVFALATTAYILIAIQFEERDLVRAHGEYAEYRRRVPMILPIGSSSRRKTMQARQVVQ</sequence>
<feature type="transmembrane region" description="Helical" evidence="12">
    <location>
        <begin position="46"/>
        <end position="66"/>
    </location>
</feature>
<evidence type="ECO:0000256" key="1">
    <source>
        <dbReference type="ARBA" id="ARBA00002096"/>
    </source>
</evidence>
<evidence type="ECO:0000256" key="2">
    <source>
        <dbReference type="ARBA" id="ARBA00004127"/>
    </source>
</evidence>
<dbReference type="AlphaFoldDB" id="A0A4V6MFV6"/>
<keyword evidence="5 13" id="KW-0489">Methyltransferase</keyword>
<dbReference type="Gene3D" id="1.20.120.1630">
    <property type="match status" value="1"/>
</dbReference>
<dbReference type="InterPro" id="IPR007318">
    <property type="entry name" value="Phopholipid_MeTrfase"/>
</dbReference>
<dbReference type="GO" id="GO:0008168">
    <property type="term" value="F:methyltransferase activity"/>
    <property type="evidence" value="ECO:0007669"/>
    <property type="project" value="UniProtKB-KW"/>
</dbReference>
<dbReference type="OrthoDB" id="9789029at2"/>
<keyword evidence="6 13" id="KW-0808">Transferase</keyword>
<dbReference type="InterPro" id="IPR033580">
    <property type="entry name" value="Nurim-like"/>
</dbReference>
<feature type="transmembrane region" description="Helical" evidence="12">
    <location>
        <begin position="117"/>
        <end position="141"/>
    </location>
</feature>
<evidence type="ECO:0000256" key="9">
    <source>
        <dbReference type="ARBA" id="ARBA00022989"/>
    </source>
</evidence>
<keyword evidence="10 12" id="KW-0472">Membrane</keyword>
<comment type="subcellular location">
    <subcellularLocation>
        <location evidence="2">Endomembrane system</location>
        <topology evidence="2">Multi-pass membrane protein</topology>
    </subcellularLocation>
</comment>
<organism evidence="13 14">
    <name type="scientific">Edaphobacter modestus</name>
    <dbReference type="NCBI Taxonomy" id="388466"/>
    <lineage>
        <taxon>Bacteria</taxon>
        <taxon>Pseudomonadati</taxon>
        <taxon>Acidobacteriota</taxon>
        <taxon>Terriglobia</taxon>
        <taxon>Terriglobales</taxon>
        <taxon>Acidobacteriaceae</taxon>
        <taxon>Edaphobacter</taxon>
    </lineage>
</organism>
<name>A0A4V6MFV6_9BACT</name>
<dbReference type="InterPro" id="IPR054700">
    <property type="entry name" value="MddA"/>
</dbReference>
<keyword evidence="9 12" id="KW-1133">Transmembrane helix</keyword>
<dbReference type="GO" id="GO:0012505">
    <property type="term" value="C:endomembrane system"/>
    <property type="evidence" value="ECO:0007669"/>
    <property type="project" value="UniProtKB-SubCell"/>
</dbReference>
<comment type="function">
    <text evidence="1">Catalyzes the methylation of methanethiol (MeSH) to yield dimethylsulphide (DMS).</text>
</comment>
<dbReference type="RefSeq" id="WP_130419859.1">
    <property type="nucleotide sequence ID" value="NZ_SHKW01000001.1"/>
</dbReference>
<feature type="transmembrane region" description="Helical" evidence="12">
    <location>
        <begin position="87"/>
        <end position="105"/>
    </location>
</feature>
<dbReference type="PANTHER" id="PTHR31040:SF1">
    <property type="entry name" value="NURIM"/>
    <property type="match status" value="1"/>
</dbReference>
<comment type="similarity">
    <text evidence="3">Belongs to the nurim family.</text>
</comment>
<keyword evidence="8 12" id="KW-0812">Transmembrane</keyword>
<dbReference type="PANTHER" id="PTHR31040">
    <property type="entry name" value="NURIM"/>
    <property type="match status" value="1"/>
</dbReference>
<evidence type="ECO:0000256" key="8">
    <source>
        <dbReference type="ARBA" id="ARBA00022692"/>
    </source>
</evidence>
<evidence type="ECO:0000256" key="11">
    <source>
        <dbReference type="ARBA" id="ARBA00048134"/>
    </source>
</evidence>
<evidence type="ECO:0000313" key="14">
    <source>
        <dbReference type="Proteomes" id="UP000292958"/>
    </source>
</evidence>
<dbReference type="GO" id="GO:0032259">
    <property type="term" value="P:methylation"/>
    <property type="evidence" value="ECO:0007669"/>
    <property type="project" value="UniProtKB-KW"/>
</dbReference>
<protein>
    <recommendedName>
        <fullName evidence="4">methanethiol S-methyltransferase</fullName>
        <ecNumber evidence="4">2.1.1.334</ecNumber>
    </recommendedName>
</protein>
<evidence type="ECO:0000256" key="6">
    <source>
        <dbReference type="ARBA" id="ARBA00022679"/>
    </source>
</evidence>
<accession>A0A4V6MFV6</accession>
<evidence type="ECO:0000256" key="12">
    <source>
        <dbReference type="SAM" id="Phobius"/>
    </source>
</evidence>
<proteinExistence type="inferred from homology"/>
<evidence type="ECO:0000256" key="7">
    <source>
        <dbReference type="ARBA" id="ARBA00022691"/>
    </source>
</evidence>
<evidence type="ECO:0000256" key="10">
    <source>
        <dbReference type="ARBA" id="ARBA00023136"/>
    </source>
</evidence>
<dbReference type="EMBL" id="SHKW01000001">
    <property type="protein sequence ID" value="RZU42046.1"/>
    <property type="molecule type" value="Genomic_DNA"/>
</dbReference>
<keyword evidence="14" id="KW-1185">Reference proteome</keyword>
<dbReference type="EC" id="2.1.1.334" evidence="4"/>
<dbReference type="NCBIfam" id="NF045656">
    <property type="entry name" value="MeththiolMtaseMddA"/>
    <property type="match status" value="1"/>
</dbReference>
<dbReference type="Pfam" id="PF04191">
    <property type="entry name" value="PEMT"/>
    <property type="match status" value="1"/>
</dbReference>